<dbReference type="GO" id="GO:0016020">
    <property type="term" value="C:membrane"/>
    <property type="evidence" value="ECO:0007669"/>
    <property type="project" value="UniProtKB-SubCell"/>
</dbReference>
<dbReference type="InterPro" id="IPR027417">
    <property type="entry name" value="P-loop_NTPase"/>
</dbReference>
<dbReference type="InterPro" id="IPR011990">
    <property type="entry name" value="TPR-like_helical_dom_sf"/>
</dbReference>
<dbReference type="AlphaFoldDB" id="A0AAN6WBR3"/>
<dbReference type="SMART" id="SM00028">
    <property type="entry name" value="TPR"/>
    <property type="match status" value="2"/>
</dbReference>
<organism evidence="10 11">
    <name type="scientific">Triangularia setosa</name>
    <dbReference type="NCBI Taxonomy" id="2587417"/>
    <lineage>
        <taxon>Eukaryota</taxon>
        <taxon>Fungi</taxon>
        <taxon>Dikarya</taxon>
        <taxon>Ascomycota</taxon>
        <taxon>Pezizomycotina</taxon>
        <taxon>Sordariomycetes</taxon>
        <taxon>Sordariomycetidae</taxon>
        <taxon>Sordariales</taxon>
        <taxon>Podosporaceae</taxon>
        <taxon>Triangularia</taxon>
    </lineage>
</organism>
<dbReference type="EMBL" id="MU866127">
    <property type="protein sequence ID" value="KAK4178920.1"/>
    <property type="molecule type" value="Genomic_DNA"/>
</dbReference>
<evidence type="ECO:0000313" key="10">
    <source>
        <dbReference type="EMBL" id="KAK4178920.1"/>
    </source>
</evidence>
<evidence type="ECO:0000256" key="2">
    <source>
        <dbReference type="ARBA" id="ARBA00004240"/>
    </source>
</evidence>
<keyword evidence="6" id="KW-0496">Mitochondrion</keyword>
<protein>
    <recommendedName>
        <fullName evidence="9">AAA+ ATPase domain-containing protein</fullName>
    </recommendedName>
</protein>
<dbReference type="PROSITE" id="PS50005">
    <property type="entry name" value="TPR"/>
    <property type="match status" value="1"/>
</dbReference>
<dbReference type="SUPFAM" id="SSF53474">
    <property type="entry name" value="alpha/beta-Hydrolases"/>
    <property type="match status" value="1"/>
</dbReference>
<name>A0AAN6WBR3_9PEZI</name>
<dbReference type="InterPro" id="IPR002182">
    <property type="entry name" value="NB-ARC"/>
</dbReference>
<dbReference type="PANTHER" id="PTHR48182">
    <property type="entry name" value="PROTEIN SERAC1"/>
    <property type="match status" value="1"/>
</dbReference>
<dbReference type="InterPro" id="IPR056681">
    <property type="entry name" value="DUF7779"/>
</dbReference>
<dbReference type="Pfam" id="PF05057">
    <property type="entry name" value="DUF676"/>
    <property type="match status" value="1"/>
</dbReference>
<keyword evidence="5" id="KW-0256">Endoplasmic reticulum</keyword>
<reference evidence="10" key="2">
    <citation type="submission" date="2023-05" db="EMBL/GenBank/DDBJ databases">
        <authorList>
            <consortium name="Lawrence Berkeley National Laboratory"/>
            <person name="Steindorff A."/>
            <person name="Hensen N."/>
            <person name="Bonometti L."/>
            <person name="Westerberg I."/>
            <person name="Brannstrom I.O."/>
            <person name="Guillou S."/>
            <person name="Cros-Aarteil S."/>
            <person name="Calhoun S."/>
            <person name="Haridas S."/>
            <person name="Kuo A."/>
            <person name="Mondo S."/>
            <person name="Pangilinan J."/>
            <person name="Riley R."/>
            <person name="Labutti K."/>
            <person name="Andreopoulos B."/>
            <person name="Lipzen A."/>
            <person name="Chen C."/>
            <person name="Yanf M."/>
            <person name="Daum C."/>
            <person name="Ng V."/>
            <person name="Clum A."/>
            <person name="Ohm R."/>
            <person name="Martin F."/>
            <person name="Silar P."/>
            <person name="Natvig D."/>
            <person name="Lalanne C."/>
            <person name="Gautier V."/>
            <person name="Ament-Velasquez S.L."/>
            <person name="Kruys A."/>
            <person name="Hutchinson M.I."/>
            <person name="Powell A.J."/>
            <person name="Barry K."/>
            <person name="Miller A.N."/>
            <person name="Grigoriev I.V."/>
            <person name="Debuchy R."/>
            <person name="Gladieux P."/>
            <person name="Thoren M.H."/>
            <person name="Johannesson H."/>
        </authorList>
    </citation>
    <scope>NUCLEOTIDE SEQUENCE</scope>
    <source>
        <strain evidence="10">CBS 892.96</strain>
    </source>
</reference>
<evidence type="ECO:0000256" key="8">
    <source>
        <dbReference type="PROSITE-ProRule" id="PRU00339"/>
    </source>
</evidence>
<dbReference type="Proteomes" id="UP001302321">
    <property type="component" value="Unassembled WGS sequence"/>
</dbReference>
<keyword evidence="11" id="KW-1185">Reference proteome</keyword>
<gene>
    <name evidence="10" type="ORF">QBC36DRAFT_365743</name>
</gene>
<evidence type="ECO:0000256" key="5">
    <source>
        <dbReference type="ARBA" id="ARBA00022824"/>
    </source>
</evidence>
<proteinExistence type="inferred from homology"/>
<accession>A0AAN6WBR3</accession>
<dbReference type="SMART" id="SM00382">
    <property type="entry name" value="AAA"/>
    <property type="match status" value="1"/>
</dbReference>
<dbReference type="InterPro" id="IPR029058">
    <property type="entry name" value="AB_hydrolase_fold"/>
</dbReference>
<dbReference type="PANTHER" id="PTHR48182:SF2">
    <property type="entry name" value="PROTEIN SERAC1"/>
    <property type="match status" value="1"/>
</dbReference>
<dbReference type="Gene3D" id="1.25.40.10">
    <property type="entry name" value="Tetratricopeptide repeat domain"/>
    <property type="match status" value="1"/>
</dbReference>
<comment type="similarity">
    <text evidence="4">Belongs to the putative lipase ROG1 family.</text>
</comment>
<dbReference type="GO" id="GO:0043531">
    <property type="term" value="F:ADP binding"/>
    <property type="evidence" value="ECO:0007669"/>
    <property type="project" value="InterPro"/>
</dbReference>
<keyword evidence="7" id="KW-0472">Membrane</keyword>
<dbReference type="InterPro" id="IPR007751">
    <property type="entry name" value="DUF676_lipase-like"/>
</dbReference>
<dbReference type="InterPro" id="IPR003593">
    <property type="entry name" value="AAA+_ATPase"/>
</dbReference>
<feature type="repeat" description="TPR" evidence="8">
    <location>
        <begin position="843"/>
        <end position="876"/>
    </location>
</feature>
<dbReference type="Gene3D" id="3.40.50.1820">
    <property type="entry name" value="alpha/beta hydrolase"/>
    <property type="match status" value="1"/>
</dbReference>
<dbReference type="InterPro" id="IPR019734">
    <property type="entry name" value="TPR_rpt"/>
</dbReference>
<dbReference type="Pfam" id="PF25000">
    <property type="entry name" value="DUF7779"/>
    <property type="match status" value="1"/>
</dbReference>
<evidence type="ECO:0000256" key="3">
    <source>
        <dbReference type="ARBA" id="ARBA00004370"/>
    </source>
</evidence>
<dbReference type="Pfam" id="PF13424">
    <property type="entry name" value="TPR_12"/>
    <property type="match status" value="1"/>
</dbReference>
<feature type="domain" description="AAA+ ATPase" evidence="9">
    <location>
        <begin position="378"/>
        <end position="513"/>
    </location>
</feature>
<dbReference type="GO" id="GO:0005783">
    <property type="term" value="C:endoplasmic reticulum"/>
    <property type="evidence" value="ECO:0007669"/>
    <property type="project" value="UniProtKB-SubCell"/>
</dbReference>
<evidence type="ECO:0000256" key="4">
    <source>
        <dbReference type="ARBA" id="ARBA00007920"/>
    </source>
</evidence>
<evidence type="ECO:0000256" key="6">
    <source>
        <dbReference type="ARBA" id="ARBA00023128"/>
    </source>
</evidence>
<dbReference type="Pfam" id="PF00931">
    <property type="entry name" value="NB-ARC"/>
    <property type="match status" value="1"/>
</dbReference>
<reference evidence="10" key="1">
    <citation type="journal article" date="2023" name="Mol. Phylogenet. Evol.">
        <title>Genome-scale phylogeny and comparative genomics of the fungal order Sordariales.</title>
        <authorList>
            <person name="Hensen N."/>
            <person name="Bonometti L."/>
            <person name="Westerberg I."/>
            <person name="Brannstrom I.O."/>
            <person name="Guillou S."/>
            <person name="Cros-Aarteil S."/>
            <person name="Calhoun S."/>
            <person name="Haridas S."/>
            <person name="Kuo A."/>
            <person name="Mondo S."/>
            <person name="Pangilinan J."/>
            <person name="Riley R."/>
            <person name="LaButti K."/>
            <person name="Andreopoulos B."/>
            <person name="Lipzen A."/>
            <person name="Chen C."/>
            <person name="Yan M."/>
            <person name="Daum C."/>
            <person name="Ng V."/>
            <person name="Clum A."/>
            <person name="Steindorff A."/>
            <person name="Ohm R.A."/>
            <person name="Martin F."/>
            <person name="Silar P."/>
            <person name="Natvig D.O."/>
            <person name="Lalanne C."/>
            <person name="Gautier V."/>
            <person name="Ament-Velasquez S.L."/>
            <person name="Kruys A."/>
            <person name="Hutchinson M.I."/>
            <person name="Powell A.J."/>
            <person name="Barry K."/>
            <person name="Miller A.N."/>
            <person name="Grigoriev I.V."/>
            <person name="Debuchy R."/>
            <person name="Gladieux P."/>
            <person name="Hiltunen Thoren M."/>
            <person name="Johannesson H."/>
        </authorList>
    </citation>
    <scope>NUCLEOTIDE SEQUENCE</scope>
    <source>
        <strain evidence="10">CBS 892.96</strain>
    </source>
</reference>
<dbReference type="SUPFAM" id="SSF48452">
    <property type="entry name" value="TPR-like"/>
    <property type="match status" value="1"/>
</dbReference>
<comment type="caution">
    <text evidence="10">The sequence shown here is derived from an EMBL/GenBank/DDBJ whole genome shotgun (WGS) entry which is preliminary data.</text>
</comment>
<dbReference type="Gene3D" id="3.40.50.300">
    <property type="entry name" value="P-loop containing nucleotide triphosphate hydrolases"/>
    <property type="match status" value="1"/>
</dbReference>
<evidence type="ECO:0000313" key="11">
    <source>
        <dbReference type="Proteomes" id="UP001302321"/>
    </source>
</evidence>
<dbReference type="InterPro" id="IPR052374">
    <property type="entry name" value="SERAC1"/>
</dbReference>
<sequence length="937" mass="106585">MSSLRLRGLESKEQFKDILAYLRSSTRPVVSIESHGDARSRHDFEATITFRCNDDDRRALTLMQIMFPGVHADRTFLGMTVLVNPSPERQTLIDIVAVHGLTGHAATTWTSDNSRMWIRDFIPLWFSNARVMSFGYESSRSIGDVKDVARQLLNGLMSNRQNAETRPVVFLAHSLGGLVVKQALVMSASVPTYKDIHQQVRCITFFGTPHRGSPVANWASWIFRALPTFCRPNALHDHIKKLRRDSKFLFDLGQRFLPVLEASHIKVLSVYELNKIKKHRLIPFVPGFVIVRQNSALLGLEDSAEVAIAINACHREICRFPSEHSRDFQDLMFQIRETLGWNEYLPRFGPNNLLVGRHEMIEDVYNICITSLQPTRSTPFCIALVGQPGIGKTSVARQVCNLARRRQLFGHIFFLSAESETKLVQNFKEILRLSNISDAEMPTSAEQIRELFFEQLKKADQPWLLVYDNAVEESFLSISWPVSGNGSVIVTSNSHNIAHGLPGTVRTVVVAGLSQEHGAELLISKVPCSHSEAREVMWPQCVALAQRFDGLPLVLRQLGAFMHCANITPRQVVQLLDKPDGGNGKIYFYHDKEKFEERQGTLEDAWAAIFPRLSTDSTKLLNILSLLDRERIPAEMFPFTSERPPYQSFEFLFDEFKFLPAKGSLVNYEMVSIGDSESISLHPAVQITLLNRMSFDERTNAFRMVLWLLRRAYPHQDMGAHMHNVWDTCEVFVPQVLAFEKAVAKWKPVLDDMEASEYTDLICDTAWYLWEVGQHEKGMEILDSTERSYLKSTGSESIQAARICVIQGSIYSALNRYDKSGPLFLEGLRLHQKLLPADHPLIANSLMQAGNYYTSQEKFDKAIESHRSALQIRQRAHNTPPDMTALSYLNICRPLLMTNKPENLDEAEAFLTLAEEAENCLDHRLLLYYKSHIRKFG</sequence>
<evidence type="ECO:0000256" key="1">
    <source>
        <dbReference type="ARBA" id="ARBA00004173"/>
    </source>
</evidence>
<keyword evidence="8" id="KW-0802">TPR repeat</keyword>
<comment type="subcellular location">
    <subcellularLocation>
        <location evidence="2">Endoplasmic reticulum</location>
    </subcellularLocation>
    <subcellularLocation>
        <location evidence="3">Membrane</location>
    </subcellularLocation>
    <subcellularLocation>
        <location evidence="1">Mitochondrion</location>
    </subcellularLocation>
</comment>
<evidence type="ECO:0000256" key="7">
    <source>
        <dbReference type="ARBA" id="ARBA00023136"/>
    </source>
</evidence>
<dbReference type="GO" id="GO:0005739">
    <property type="term" value="C:mitochondrion"/>
    <property type="evidence" value="ECO:0007669"/>
    <property type="project" value="UniProtKB-SubCell"/>
</dbReference>
<evidence type="ECO:0000259" key="9">
    <source>
        <dbReference type="SMART" id="SM00382"/>
    </source>
</evidence>
<dbReference type="SUPFAM" id="SSF52540">
    <property type="entry name" value="P-loop containing nucleoside triphosphate hydrolases"/>
    <property type="match status" value="1"/>
</dbReference>